<evidence type="ECO:0000313" key="4">
    <source>
        <dbReference type="Proteomes" id="UP000292702"/>
    </source>
</evidence>
<reference evidence="3 4" key="1">
    <citation type="submission" date="2018-11" db="EMBL/GenBank/DDBJ databases">
        <title>Genome assembly of Steccherinum ochraceum LE-BIN_3174, the white-rot fungus of the Steccherinaceae family (The Residual Polyporoid clade, Polyporales, Basidiomycota).</title>
        <authorList>
            <person name="Fedorova T.V."/>
            <person name="Glazunova O.A."/>
            <person name="Landesman E.O."/>
            <person name="Moiseenko K.V."/>
            <person name="Psurtseva N.V."/>
            <person name="Savinova O.S."/>
            <person name="Shakhova N.V."/>
            <person name="Tyazhelova T.V."/>
            <person name="Vasina D.V."/>
        </authorList>
    </citation>
    <scope>NUCLEOTIDE SEQUENCE [LARGE SCALE GENOMIC DNA]</scope>
    <source>
        <strain evidence="3 4">LE-BIN_3174</strain>
    </source>
</reference>
<evidence type="ECO:0000256" key="1">
    <source>
        <dbReference type="SAM" id="Coils"/>
    </source>
</evidence>
<dbReference type="EMBL" id="RWJN01000002">
    <property type="protein sequence ID" value="TCD71840.1"/>
    <property type="molecule type" value="Genomic_DNA"/>
</dbReference>
<keyword evidence="4" id="KW-1185">Reference proteome</keyword>
<accession>A0A4R0RSB9</accession>
<feature type="compositionally biased region" description="Low complexity" evidence="2">
    <location>
        <begin position="108"/>
        <end position="126"/>
    </location>
</feature>
<keyword evidence="1" id="KW-0175">Coiled coil</keyword>
<sequence length="306" mass="34469">MADSEVPAKQPRWVWHTSAGAIHHPDMRCTECNVRQLHVSNAEALDDDFKDIVTSKRVDRKEMDKLRRQLSERDAEIAKIRVEVTELNVQVAELTEKVSECERVHAPTPLAVPSSPSLPSPTFLSARNSPLPAMDDEPHPTPSFETASLNAAGTSQDVSVKDAASQASDPKGSKPHPQPSRRKRGPSNQKDSRHHGLNRAGQRHIFRREIGSLMSADDFSRTNPADFQRLPPIYRRARIFAAEDVEDLFDRQSHPNNSASKKACSLLDHLHDASTSKNARLRAPVEAHLMKHYKTNRKHSEWYRAR</sequence>
<proteinExistence type="predicted"/>
<name>A0A4R0RSB9_9APHY</name>
<protein>
    <submittedName>
        <fullName evidence="3">Uncharacterized protein</fullName>
    </submittedName>
</protein>
<gene>
    <name evidence="3" type="ORF">EIP91_003183</name>
</gene>
<comment type="caution">
    <text evidence="3">The sequence shown here is derived from an EMBL/GenBank/DDBJ whole genome shotgun (WGS) entry which is preliminary data.</text>
</comment>
<dbReference type="Proteomes" id="UP000292702">
    <property type="component" value="Unassembled WGS sequence"/>
</dbReference>
<evidence type="ECO:0000313" key="3">
    <source>
        <dbReference type="EMBL" id="TCD71840.1"/>
    </source>
</evidence>
<dbReference type="AlphaFoldDB" id="A0A4R0RSB9"/>
<feature type="compositionally biased region" description="Polar residues" evidence="2">
    <location>
        <begin position="143"/>
        <end position="158"/>
    </location>
</feature>
<feature type="region of interest" description="Disordered" evidence="2">
    <location>
        <begin position="108"/>
        <end position="204"/>
    </location>
</feature>
<feature type="compositionally biased region" description="Basic residues" evidence="2">
    <location>
        <begin position="192"/>
        <end position="204"/>
    </location>
</feature>
<evidence type="ECO:0000256" key="2">
    <source>
        <dbReference type="SAM" id="MobiDB-lite"/>
    </source>
</evidence>
<organism evidence="3 4">
    <name type="scientific">Steccherinum ochraceum</name>
    <dbReference type="NCBI Taxonomy" id="92696"/>
    <lineage>
        <taxon>Eukaryota</taxon>
        <taxon>Fungi</taxon>
        <taxon>Dikarya</taxon>
        <taxon>Basidiomycota</taxon>
        <taxon>Agaricomycotina</taxon>
        <taxon>Agaricomycetes</taxon>
        <taxon>Polyporales</taxon>
        <taxon>Steccherinaceae</taxon>
        <taxon>Steccherinum</taxon>
    </lineage>
</organism>
<feature type="coiled-coil region" evidence="1">
    <location>
        <begin position="63"/>
        <end position="104"/>
    </location>
</feature>